<evidence type="ECO:0000256" key="7">
    <source>
        <dbReference type="SAM" id="MobiDB-lite"/>
    </source>
</evidence>
<keyword evidence="6" id="KW-0539">Nucleus</keyword>
<organism evidence="10">
    <name type="scientific">Myripnois dioica</name>
    <dbReference type="NCBI Taxonomy" id="130281"/>
    <lineage>
        <taxon>Eukaryota</taxon>
        <taxon>Viridiplantae</taxon>
        <taxon>Streptophyta</taxon>
        <taxon>Embryophyta</taxon>
        <taxon>Tracheophyta</taxon>
        <taxon>Spermatophyta</taxon>
        <taxon>Magnoliopsida</taxon>
        <taxon>eudicotyledons</taxon>
        <taxon>Gunneridae</taxon>
        <taxon>Pentapetalae</taxon>
        <taxon>asterids</taxon>
        <taxon>campanulids</taxon>
        <taxon>Asterales</taxon>
        <taxon>Asteraceae</taxon>
        <taxon>Pertyoideae</taxon>
        <taxon>Pertyeae</taxon>
        <taxon>Myripnois</taxon>
    </lineage>
</organism>
<dbReference type="Pfam" id="PF03634">
    <property type="entry name" value="TCP"/>
    <property type="match status" value="1"/>
</dbReference>
<dbReference type="InterPro" id="IPR017888">
    <property type="entry name" value="CYC/TB1_R_domain"/>
</dbReference>
<name>A0A346D3H0_9ASTR</name>
<proteinExistence type="predicted"/>
<dbReference type="InterPro" id="IPR017887">
    <property type="entry name" value="TF_TCP_subgr"/>
</dbReference>
<evidence type="ECO:0000259" key="8">
    <source>
        <dbReference type="PROSITE" id="PS51369"/>
    </source>
</evidence>
<feature type="region of interest" description="Disordered" evidence="7">
    <location>
        <begin position="170"/>
        <end position="202"/>
    </location>
</feature>
<evidence type="ECO:0000259" key="9">
    <source>
        <dbReference type="PROSITE" id="PS51370"/>
    </source>
</evidence>
<evidence type="ECO:0000256" key="4">
    <source>
        <dbReference type="ARBA" id="ARBA00023125"/>
    </source>
</evidence>
<dbReference type="GO" id="GO:2000032">
    <property type="term" value="P:regulation of secondary shoot formation"/>
    <property type="evidence" value="ECO:0007669"/>
    <property type="project" value="TreeGrafter"/>
</dbReference>
<sequence length="326" mass="36537">MFSSSNPFPSSTHGFPPPSGIFFGHEKDGVYFNHHPYVAGDCSFDYASNTIALPPSPVKGSGLQFFDNHNHLPDSVISPSKKRVAASKKDRHSKIFTAQGARDRRVRLSIEVSRKFFGLQDLLGFDKASKTLDWLFTKSKTAIKDLIEEMKHSASTSALTDQCEEVFMEERDHRDKKGNKKKPVAKCVNGGKRKKKAPQKQKAAGFHVNLAARNQSRAEARARARERTIQKLLVKKLNNESKFVLDDHNYCYLQSSSGNQIQSQSNHKVKIGESFMGPKVPKSYSVFYSSPHNFVESKDSSSQFKHSTHSPKFTPVLDQQGGHPLI</sequence>
<evidence type="ECO:0000256" key="5">
    <source>
        <dbReference type="ARBA" id="ARBA00023163"/>
    </source>
</evidence>
<evidence type="ECO:0000256" key="1">
    <source>
        <dbReference type="ARBA" id="ARBA00004123"/>
    </source>
</evidence>
<keyword evidence="4" id="KW-0238">DNA-binding</keyword>
<dbReference type="EMBL" id="MG593403">
    <property type="protein sequence ID" value="AXM04988.1"/>
    <property type="molecule type" value="Genomic_DNA"/>
</dbReference>
<protein>
    <submittedName>
        <fullName evidence="10">Cycloidea-like protein</fullName>
    </submittedName>
</protein>
<dbReference type="GO" id="GO:0043565">
    <property type="term" value="F:sequence-specific DNA binding"/>
    <property type="evidence" value="ECO:0007669"/>
    <property type="project" value="TreeGrafter"/>
</dbReference>
<dbReference type="AlphaFoldDB" id="A0A346D3H0"/>
<keyword evidence="5" id="KW-0804">Transcription</keyword>
<accession>A0A346D3H0</accession>
<evidence type="ECO:0000256" key="2">
    <source>
        <dbReference type="ARBA" id="ARBA00022473"/>
    </source>
</evidence>
<evidence type="ECO:0000256" key="6">
    <source>
        <dbReference type="ARBA" id="ARBA00023242"/>
    </source>
</evidence>
<dbReference type="GO" id="GO:0005634">
    <property type="term" value="C:nucleus"/>
    <property type="evidence" value="ECO:0007669"/>
    <property type="project" value="UniProtKB-SubCell"/>
</dbReference>
<keyword evidence="3" id="KW-0805">Transcription regulation</keyword>
<evidence type="ECO:0000313" key="10">
    <source>
        <dbReference type="EMBL" id="AXM04988.1"/>
    </source>
</evidence>
<feature type="domain" description="TCP" evidence="8">
    <location>
        <begin position="88"/>
        <end position="146"/>
    </location>
</feature>
<dbReference type="InterPro" id="IPR005333">
    <property type="entry name" value="Transcription_factor_TCP"/>
</dbReference>
<reference evidence="10" key="1">
    <citation type="journal article" date="2018" name="Front. Plant Sci.">
        <title>Patterning the Asteraceae Capitulum: Duplications and Differential Expression of the Flower Symmetry CYC2-Like Genes.</title>
        <authorList>
            <person name="Chen J."/>
            <person name="Shen C.Z."/>
            <person name="Guo Y.P."/>
            <person name="Rao G.Y."/>
        </authorList>
    </citation>
    <scope>NUCLEOTIDE SEQUENCE</scope>
</reference>
<feature type="domain" description="R" evidence="9">
    <location>
        <begin position="214"/>
        <end position="231"/>
    </location>
</feature>
<dbReference type="GO" id="GO:0003700">
    <property type="term" value="F:DNA-binding transcription factor activity"/>
    <property type="evidence" value="ECO:0007669"/>
    <property type="project" value="InterPro"/>
</dbReference>
<keyword evidence="2" id="KW-0217">Developmental protein</keyword>
<dbReference type="PANTHER" id="PTHR31072">
    <property type="entry name" value="TRANSCRIPTION FACTOR TCP4-RELATED"/>
    <property type="match status" value="1"/>
</dbReference>
<dbReference type="PANTHER" id="PTHR31072:SF224">
    <property type="entry name" value="TRANSCRIPTION FACTOR TCP1"/>
    <property type="match status" value="1"/>
</dbReference>
<comment type="subcellular location">
    <subcellularLocation>
        <location evidence="1">Nucleus</location>
    </subcellularLocation>
</comment>
<feature type="region of interest" description="Disordered" evidence="7">
    <location>
        <begin position="298"/>
        <end position="326"/>
    </location>
</feature>
<dbReference type="PROSITE" id="PS51369">
    <property type="entry name" value="TCP"/>
    <property type="match status" value="1"/>
</dbReference>
<evidence type="ECO:0000256" key="3">
    <source>
        <dbReference type="ARBA" id="ARBA00023015"/>
    </source>
</evidence>
<dbReference type="PROSITE" id="PS51370">
    <property type="entry name" value="R"/>
    <property type="match status" value="1"/>
</dbReference>